<gene>
    <name evidence="2" type="ORF">DCAF_LOCUS11028</name>
</gene>
<feature type="region of interest" description="Disordered" evidence="1">
    <location>
        <begin position="1"/>
        <end position="64"/>
    </location>
</feature>
<accession>A0AAV1RLD0</accession>
<evidence type="ECO:0000313" key="3">
    <source>
        <dbReference type="Proteomes" id="UP001314170"/>
    </source>
</evidence>
<dbReference type="AlphaFoldDB" id="A0AAV1RLD0"/>
<dbReference type="Proteomes" id="UP001314170">
    <property type="component" value="Unassembled WGS sequence"/>
</dbReference>
<sequence>MTPAANAILPPSLNLNDEKEKSGSDDKNFGPNKIDEKKRGKEEMQVEPHCSIMNGEGGEDEESV</sequence>
<keyword evidence="3" id="KW-1185">Reference proteome</keyword>
<reference evidence="2 3" key="1">
    <citation type="submission" date="2024-01" db="EMBL/GenBank/DDBJ databases">
        <authorList>
            <person name="Waweru B."/>
        </authorList>
    </citation>
    <scope>NUCLEOTIDE SEQUENCE [LARGE SCALE GENOMIC DNA]</scope>
</reference>
<feature type="compositionally biased region" description="Basic and acidic residues" evidence="1">
    <location>
        <begin position="16"/>
        <end position="46"/>
    </location>
</feature>
<comment type="caution">
    <text evidence="2">The sequence shown here is derived from an EMBL/GenBank/DDBJ whole genome shotgun (WGS) entry which is preliminary data.</text>
</comment>
<evidence type="ECO:0000256" key="1">
    <source>
        <dbReference type="SAM" id="MobiDB-lite"/>
    </source>
</evidence>
<protein>
    <submittedName>
        <fullName evidence="2">Uncharacterized protein</fullName>
    </submittedName>
</protein>
<dbReference type="EMBL" id="CAWUPB010000994">
    <property type="protein sequence ID" value="CAK7336024.1"/>
    <property type="molecule type" value="Genomic_DNA"/>
</dbReference>
<organism evidence="2 3">
    <name type="scientific">Dovyalis caffra</name>
    <dbReference type="NCBI Taxonomy" id="77055"/>
    <lineage>
        <taxon>Eukaryota</taxon>
        <taxon>Viridiplantae</taxon>
        <taxon>Streptophyta</taxon>
        <taxon>Embryophyta</taxon>
        <taxon>Tracheophyta</taxon>
        <taxon>Spermatophyta</taxon>
        <taxon>Magnoliopsida</taxon>
        <taxon>eudicotyledons</taxon>
        <taxon>Gunneridae</taxon>
        <taxon>Pentapetalae</taxon>
        <taxon>rosids</taxon>
        <taxon>fabids</taxon>
        <taxon>Malpighiales</taxon>
        <taxon>Salicaceae</taxon>
        <taxon>Flacourtieae</taxon>
        <taxon>Dovyalis</taxon>
    </lineage>
</organism>
<proteinExistence type="predicted"/>
<evidence type="ECO:0000313" key="2">
    <source>
        <dbReference type="EMBL" id="CAK7336024.1"/>
    </source>
</evidence>
<name>A0AAV1RLD0_9ROSI</name>